<reference evidence="7 8" key="1">
    <citation type="submission" date="2017-11" db="EMBL/GenBank/DDBJ databases">
        <title>Taxonomic description and genome sequences of Spirosoma HA7 sp. nov., isolated from pollen microhabitat of Corylus avellana.</title>
        <authorList>
            <person name="Ambika Manirajan B."/>
            <person name="Suarez C."/>
            <person name="Ratering S."/>
            <person name="Geissler-Plaum R."/>
            <person name="Cardinale M."/>
            <person name="Sylvia S."/>
        </authorList>
    </citation>
    <scope>NUCLEOTIDE SEQUENCE [LARGE SCALE GENOMIC DNA]</scope>
    <source>
        <strain evidence="7 8">HA7</strain>
    </source>
</reference>
<dbReference type="InterPro" id="IPR027417">
    <property type="entry name" value="P-loop_NTPase"/>
</dbReference>
<evidence type="ECO:0000259" key="6">
    <source>
        <dbReference type="Pfam" id="PF12696"/>
    </source>
</evidence>
<proteinExistence type="predicted"/>
<dbReference type="PANTHER" id="PTHR37937">
    <property type="entry name" value="CONJUGATIVE TRANSFER: DNA TRANSPORT"/>
    <property type="match status" value="1"/>
</dbReference>
<sequence>MENIFNDSDHLGHAFSQFTSFQGNEYSINIPLVTNDFYAGKYKEWLNVLNPFRGNLVLGSPGSGKTKTIVHNYVKQFIEKGFVTSLYEYKDDYLSQVAFHTLQTNQHVFKKQYGVDATFHAVNFMSPTHSVRCNPFAGNQLLSIIDAQLAAASILCNLNKVWIQQRGDFFVESSITYLASCLWFLKRYTDAQMASKNISTSYCSLPHLIEFALQDYQTVFALLDTLPELDPLIQPLRNCFEEGISTDSFDHIEGILAVTRVGLSRLANPEMYWIMTGEEPLVDINDSKAPKILSLINHPEHSSAYGVSLALLARQVGHQVNRRDDGKKAFIVDELPTIYIDGLDNLLATGRSNKVATCFTMQDVVQLERNYGKHEAKAIFDLPNTLITGACFGPSAARVASRLNEVDEWSTDESASRTKKARMITEDMLRTMPYGYFAGRVSPSFAGSEGQAKFIAKIPLESTPWLANRRSTILPAHPELEGLTDEQIELRFQENMDLVQNQIGELIRNADNQNNLS</sequence>
<dbReference type="KEGG" id="spir:CWM47_34115"/>
<dbReference type="Pfam" id="PF12696">
    <property type="entry name" value="TraG-D_C"/>
    <property type="match status" value="1"/>
</dbReference>
<keyword evidence="4" id="KW-1133">Transmembrane helix</keyword>
<dbReference type="CDD" id="cd01127">
    <property type="entry name" value="TrwB_TraG_TraD_VirD4"/>
    <property type="match status" value="1"/>
</dbReference>
<keyword evidence="8" id="KW-1185">Reference proteome</keyword>
<dbReference type="InterPro" id="IPR032689">
    <property type="entry name" value="TraG-D_C"/>
</dbReference>
<comment type="subcellular location">
    <subcellularLocation>
        <location evidence="1">Cell membrane</location>
        <topology evidence="1">Multi-pass membrane protein</topology>
    </subcellularLocation>
</comment>
<evidence type="ECO:0000313" key="7">
    <source>
        <dbReference type="EMBL" id="AUD06436.1"/>
    </source>
</evidence>
<dbReference type="Gene3D" id="3.40.50.300">
    <property type="entry name" value="P-loop containing nucleotide triphosphate hydrolases"/>
    <property type="match status" value="1"/>
</dbReference>
<keyword evidence="3" id="KW-0812">Transmembrane</keyword>
<dbReference type="InterPro" id="IPR051539">
    <property type="entry name" value="T4SS-coupling_protein"/>
</dbReference>
<evidence type="ECO:0000256" key="4">
    <source>
        <dbReference type="ARBA" id="ARBA00022989"/>
    </source>
</evidence>
<evidence type="ECO:0000256" key="1">
    <source>
        <dbReference type="ARBA" id="ARBA00004651"/>
    </source>
</evidence>
<organism evidence="7 8">
    <name type="scientific">Spirosoma pollinicola</name>
    <dbReference type="NCBI Taxonomy" id="2057025"/>
    <lineage>
        <taxon>Bacteria</taxon>
        <taxon>Pseudomonadati</taxon>
        <taxon>Bacteroidota</taxon>
        <taxon>Cytophagia</taxon>
        <taxon>Cytophagales</taxon>
        <taxon>Cytophagaceae</taxon>
        <taxon>Spirosoma</taxon>
    </lineage>
</organism>
<evidence type="ECO:0000313" key="8">
    <source>
        <dbReference type="Proteomes" id="UP000232883"/>
    </source>
</evidence>
<dbReference type="OrthoDB" id="9766496at2"/>
<dbReference type="PANTHER" id="PTHR37937:SF1">
    <property type="entry name" value="CONJUGATIVE TRANSFER: DNA TRANSPORT"/>
    <property type="match status" value="1"/>
</dbReference>
<evidence type="ECO:0000256" key="2">
    <source>
        <dbReference type="ARBA" id="ARBA00022475"/>
    </source>
</evidence>
<dbReference type="AlphaFoldDB" id="A0A2K8Z982"/>
<keyword evidence="5" id="KW-0472">Membrane</keyword>
<evidence type="ECO:0000256" key="3">
    <source>
        <dbReference type="ARBA" id="ARBA00022692"/>
    </source>
</evidence>
<feature type="domain" description="TraD/TraG TraM recognition site" evidence="6">
    <location>
        <begin position="330"/>
        <end position="419"/>
    </location>
</feature>
<gene>
    <name evidence="7" type="ORF">CWM47_34115</name>
</gene>
<dbReference type="RefSeq" id="WP_100992981.1">
    <property type="nucleotide sequence ID" value="NZ_CP025096.1"/>
</dbReference>
<protein>
    <recommendedName>
        <fullName evidence="6">TraD/TraG TraM recognition site domain-containing protein</fullName>
    </recommendedName>
</protein>
<accession>A0A2K8Z982</accession>
<dbReference type="GO" id="GO:0005886">
    <property type="term" value="C:plasma membrane"/>
    <property type="evidence" value="ECO:0007669"/>
    <property type="project" value="UniProtKB-SubCell"/>
</dbReference>
<evidence type="ECO:0000256" key="5">
    <source>
        <dbReference type="ARBA" id="ARBA00023136"/>
    </source>
</evidence>
<dbReference type="SUPFAM" id="SSF52540">
    <property type="entry name" value="P-loop containing nucleoside triphosphate hydrolases"/>
    <property type="match status" value="1"/>
</dbReference>
<dbReference type="Proteomes" id="UP000232883">
    <property type="component" value="Chromosome"/>
</dbReference>
<dbReference type="EMBL" id="CP025096">
    <property type="protein sequence ID" value="AUD06436.1"/>
    <property type="molecule type" value="Genomic_DNA"/>
</dbReference>
<name>A0A2K8Z982_9BACT</name>
<keyword evidence="2" id="KW-1003">Cell membrane</keyword>